<evidence type="ECO:0000313" key="2">
    <source>
        <dbReference type="EMBL" id="KAK9955621.1"/>
    </source>
</evidence>
<dbReference type="Proteomes" id="UP001479290">
    <property type="component" value="Unassembled WGS sequence"/>
</dbReference>
<name>A0AAW1Z2K1_CULAL</name>
<gene>
    <name evidence="2" type="ORF">ABG768_015485</name>
</gene>
<organism evidence="2 3">
    <name type="scientific">Culter alburnus</name>
    <name type="common">Topmouth culter</name>
    <dbReference type="NCBI Taxonomy" id="194366"/>
    <lineage>
        <taxon>Eukaryota</taxon>
        <taxon>Metazoa</taxon>
        <taxon>Chordata</taxon>
        <taxon>Craniata</taxon>
        <taxon>Vertebrata</taxon>
        <taxon>Euteleostomi</taxon>
        <taxon>Actinopterygii</taxon>
        <taxon>Neopterygii</taxon>
        <taxon>Teleostei</taxon>
        <taxon>Ostariophysi</taxon>
        <taxon>Cypriniformes</taxon>
        <taxon>Xenocyprididae</taxon>
        <taxon>Xenocypridinae</taxon>
        <taxon>Culter</taxon>
    </lineage>
</organism>
<dbReference type="AlphaFoldDB" id="A0AAW1Z2K1"/>
<dbReference type="EMBL" id="JAWDJR010000021">
    <property type="protein sequence ID" value="KAK9955621.1"/>
    <property type="molecule type" value="Genomic_DNA"/>
</dbReference>
<comment type="caution">
    <text evidence="2">The sequence shown here is derived from an EMBL/GenBank/DDBJ whole genome shotgun (WGS) entry which is preliminary data.</text>
</comment>
<protein>
    <submittedName>
        <fullName evidence="2">Uncharacterized protein</fullName>
    </submittedName>
</protein>
<feature type="region of interest" description="Disordered" evidence="1">
    <location>
        <begin position="24"/>
        <end position="54"/>
    </location>
</feature>
<evidence type="ECO:0000313" key="3">
    <source>
        <dbReference type="Proteomes" id="UP001479290"/>
    </source>
</evidence>
<keyword evidence="3" id="KW-1185">Reference proteome</keyword>
<proteinExistence type="predicted"/>
<sequence>MRCDRQPRSSSETPRRIRLILASMVPQARSTDHSQMADRQGQPTRHRPRPIGCNEQNSVTVSIETAVFLAYGTRVTGSSGIRSRSGHQSLQSRGCYTSAVR</sequence>
<accession>A0AAW1Z2K1</accession>
<evidence type="ECO:0000256" key="1">
    <source>
        <dbReference type="SAM" id="MobiDB-lite"/>
    </source>
</evidence>
<feature type="region of interest" description="Disordered" evidence="1">
    <location>
        <begin position="77"/>
        <end position="101"/>
    </location>
</feature>
<reference evidence="2 3" key="1">
    <citation type="submission" date="2024-05" db="EMBL/GenBank/DDBJ databases">
        <title>A high-quality chromosomal-level genome assembly of Topmouth culter (Culter alburnus).</title>
        <authorList>
            <person name="Zhao H."/>
        </authorList>
    </citation>
    <scope>NUCLEOTIDE SEQUENCE [LARGE SCALE GENOMIC DNA]</scope>
    <source>
        <strain evidence="2">CATC2023</strain>
        <tissue evidence="2">Muscle</tissue>
    </source>
</reference>